<dbReference type="Gene3D" id="2.40.50.100">
    <property type="match status" value="2"/>
</dbReference>
<proteinExistence type="inferred from homology"/>
<accession>A0A128ELF2</accession>
<dbReference type="InterPro" id="IPR003725">
    <property type="entry name" value="ModE-bd_N"/>
</dbReference>
<evidence type="ECO:0000256" key="3">
    <source>
        <dbReference type="ARBA" id="ARBA00022505"/>
    </source>
</evidence>
<dbReference type="GO" id="GO:0006355">
    <property type="term" value="P:regulation of DNA-templated transcription"/>
    <property type="evidence" value="ECO:0007669"/>
    <property type="project" value="InterPro"/>
</dbReference>
<name>A0A128ELF2_9BACT</name>
<dbReference type="PANTHER" id="PTHR30432:SF1">
    <property type="entry name" value="DNA-BINDING TRANSCRIPTIONAL DUAL REGULATOR MODE"/>
    <property type="match status" value="1"/>
</dbReference>
<dbReference type="Pfam" id="PF03459">
    <property type="entry name" value="TOBE"/>
    <property type="match status" value="2"/>
</dbReference>
<evidence type="ECO:0000256" key="2">
    <source>
        <dbReference type="ARBA" id="ARBA00022448"/>
    </source>
</evidence>
<reference evidence="7 8" key="1">
    <citation type="submission" date="2016-02" db="EMBL/GenBank/DDBJ databases">
        <authorList>
            <consortium name="Pathogen Informatics"/>
        </authorList>
    </citation>
    <scope>NUCLEOTIDE SEQUENCE [LARGE SCALE GENOMIC DNA]</scope>
    <source>
        <strain evidence="7 8">RC20</strain>
    </source>
</reference>
<dbReference type="InterPro" id="IPR008995">
    <property type="entry name" value="Mo/tungstate-bd_C_term_dom"/>
</dbReference>
<organism evidence="7 8">
    <name type="scientific">Campylobacter geochelonis</name>
    <dbReference type="NCBI Taxonomy" id="1780362"/>
    <lineage>
        <taxon>Bacteria</taxon>
        <taxon>Pseudomonadati</taxon>
        <taxon>Campylobacterota</taxon>
        <taxon>Epsilonproteobacteria</taxon>
        <taxon>Campylobacterales</taxon>
        <taxon>Campylobacteraceae</taxon>
        <taxon>Campylobacter</taxon>
    </lineage>
</organism>
<dbReference type="NCBIfam" id="TIGR00637">
    <property type="entry name" value="ModE_repress"/>
    <property type="match status" value="1"/>
</dbReference>
<dbReference type="InterPro" id="IPR005116">
    <property type="entry name" value="Transp-assoc_OB_typ1"/>
</dbReference>
<feature type="domain" description="Mop" evidence="6">
    <location>
        <begin position="194"/>
        <end position="260"/>
    </location>
</feature>
<keyword evidence="2 5" id="KW-0813">Transport</keyword>
<comment type="similarity">
    <text evidence="1 5">Belongs to the ModE family.</text>
</comment>
<keyword evidence="4" id="KW-0677">Repeat</keyword>
<dbReference type="PIRSF" id="PIRSF005763">
    <property type="entry name" value="Txn_reg_ModE"/>
    <property type="match status" value="1"/>
</dbReference>
<dbReference type="OrthoDB" id="9800709at2"/>
<evidence type="ECO:0000256" key="5">
    <source>
        <dbReference type="PIRNR" id="PIRNR005763"/>
    </source>
</evidence>
<dbReference type="SUPFAM" id="SSF46785">
    <property type="entry name" value="Winged helix' DNA-binding domain"/>
    <property type="match status" value="1"/>
</dbReference>
<protein>
    <submittedName>
        <fullName evidence="7">ModE family transcriptional regulator</fullName>
    </submittedName>
</protein>
<gene>
    <name evidence="7" type="primary">modE</name>
    <name evidence="7" type="ORF">ERS672216_01603</name>
</gene>
<dbReference type="Gene3D" id="1.10.10.10">
    <property type="entry name" value="Winged helix-like DNA-binding domain superfamily/Winged helix DNA-binding domain"/>
    <property type="match status" value="1"/>
</dbReference>
<dbReference type="InterPro" id="IPR016462">
    <property type="entry name" value="ModE"/>
</dbReference>
<evidence type="ECO:0000256" key="4">
    <source>
        <dbReference type="ARBA" id="ARBA00022737"/>
    </source>
</evidence>
<feature type="domain" description="Mop" evidence="6">
    <location>
        <begin position="123"/>
        <end position="189"/>
    </location>
</feature>
<dbReference type="InterPro" id="IPR004606">
    <property type="entry name" value="Mop_domain"/>
</dbReference>
<dbReference type="NCBIfam" id="TIGR00638">
    <property type="entry name" value="Mop"/>
    <property type="match status" value="2"/>
</dbReference>
<dbReference type="PANTHER" id="PTHR30432">
    <property type="entry name" value="TRANSCRIPTIONAL REGULATOR MODE"/>
    <property type="match status" value="1"/>
</dbReference>
<dbReference type="InterPro" id="IPR051815">
    <property type="entry name" value="Molybdate_resp_trans_reg"/>
</dbReference>
<evidence type="ECO:0000259" key="6">
    <source>
        <dbReference type="PROSITE" id="PS51866"/>
    </source>
</evidence>
<dbReference type="AlphaFoldDB" id="A0A128ELF2"/>
<dbReference type="InterPro" id="IPR036388">
    <property type="entry name" value="WH-like_DNA-bd_sf"/>
</dbReference>
<evidence type="ECO:0000313" key="7">
    <source>
        <dbReference type="EMBL" id="CZE48805.1"/>
    </source>
</evidence>
<keyword evidence="3 5" id="KW-0500">Molybdenum</keyword>
<sequence>MELVSNFIIKSNDSDFILEKRIKLLCEIEKTGSILQAAKNVPMSYKAAWDAIDLMNNLSSHTLVERKAGGKSGGGSHLSEYAKNLIKSYELIKIAQKDFLDLVSKNTDFDSGYIKNLQRIAMQISARNVFVGKVSKIASNDVNAEVVLSLKGAQEIASIITKNSMLNLELEVGKEAKAIIKSSSVMISATKDIQISARNVLEGVINKINSDEINAEVSLDIGENQILTAVITANSIKKLGLKVGDKAYGIIKSTSVMIGL</sequence>
<dbReference type="Proteomes" id="UP000069632">
    <property type="component" value="Unassembled WGS sequence"/>
</dbReference>
<dbReference type="SUPFAM" id="SSF50331">
    <property type="entry name" value="MOP-like"/>
    <property type="match status" value="2"/>
</dbReference>
<dbReference type="PROSITE" id="PS51866">
    <property type="entry name" value="MOP"/>
    <property type="match status" value="2"/>
</dbReference>
<keyword evidence="8" id="KW-1185">Reference proteome</keyword>
<dbReference type="EMBL" id="FIZP01000011">
    <property type="protein sequence ID" value="CZE48805.1"/>
    <property type="molecule type" value="Genomic_DNA"/>
</dbReference>
<dbReference type="RefSeq" id="WP_075493228.1">
    <property type="nucleotide sequence ID" value="NZ_CP053844.1"/>
</dbReference>
<dbReference type="GO" id="GO:0015689">
    <property type="term" value="P:molybdate ion transport"/>
    <property type="evidence" value="ECO:0007669"/>
    <property type="project" value="UniProtKB-UniRule"/>
</dbReference>
<evidence type="ECO:0000313" key="8">
    <source>
        <dbReference type="Proteomes" id="UP000069632"/>
    </source>
</evidence>
<dbReference type="InterPro" id="IPR036390">
    <property type="entry name" value="WH_DNA-bd_sf"/>
</dbReference>
<evidence type="ECO:0000256" key="1">
    <source>
        <dbReference type="ARBA" id="ARBA00008110"/>
    </source>
</evidence>
<dbReference type="GO" id="GO:0030151">
    <property type="term" value="F:molybdenum ion binding"/>
    <property type="evidence" value="ECO:0007669"/>
    <property type="project" value="UniProtKB-UniRule"/>
</dbReference>